<gene>
    <name evidence="1" type="ORF">JAN5088_00046</name>
</gene>
<keyword evidence="2" id="KW-1185">Reference proteome</keyword>
<dbReference type="EMBL" id="CXPG01000006">
    <property type="protein sequence ID" value="CTQ31292.1"/>
    <property type="molecule type" value="Genomic_DNA"/>
</dbReference>
<organism evidence="1 2">
    <name type="scientific">Jannaschia rubra</name>
    <dbReference type="NCBI Taxonomy" id="282197"/>
    <lineage>
        <taxon>Bacteria</taxon>
        <taxon>Pseudomonadati</taxon>
        <taxon>Pseudomonadota</taxon>
        <taxon>Alphaproteobacteria</taxon>
        <taxon>Rhodobacterales</taxon>
        <taxon>Roseobacteraceae</taxon>
        <taxon>Jannaschia</taxon>
    </lineage>
</organism>
<reference evidence="1 2" key="1">
    <citation type="submission" date="2015-07" db="EMBL/GenBank/DDBJ databases">
        <authorList>
            <person name="Noorani M."/>
        </authorList>
    </citation>
    <scope>NUCLEOTIDE SEQUENCE [LARGE SCALE GENOMIC DNA]</scope>
    <source>
        <strain evidence="1 2">CECT 5088</strain>
    </source>
</reference>
<proteinExistence type="predicted"/>
<dbReference type="Proteomes" id="UP000048908">
    <property type="component" value="Unassembled WGS sequence"/>
</dbReference>
<evidence type="ECO:0000313" key="1">
    <source>
        <dbReference type="EMBL" id="CTQ31292.1"/>
    </source>
</evidence>
<protein>
    <submittedName>
        <fullName evidence="1">Uncharacterized protein</fullName>
    </submittedName>
</protein>
<sequence length="220" mass="22220">MLALRDLLAGAAHDLRVQLLAAPVGPGGLEGGVFVALARGPLQLAQGLVGGDHRLAAAFPDGGDHQIHHRAALLVEIEATGEDRALPAPAFRPGLRLVVELAVPGIGRVVEIPRLAHPVRGDDADGLEGDRRALALPGPGLGLVDPEGGQVVAVGPVLELGPGQAVPRHGAFPDPRPAGLVVPLSMEGGPAQLGDGGDLVDADGGLEHGVSIRCRQGIAI</sequence>
<evidence type="ECO:0000313" key="2">
    <source>
        <dbReference type="Proteomes" id="UP000048908"/>
    </source>
</evidence>
<dbReference type="AlphaFoldDB" id="A0A0M6XKU5"/>
<accession>A0A0M6XKU5</accession>
<name>A0A0M6XKU5_9RHOB</name>